<evidence type="ECO:0000313" key="4">
    <source>
        <dbReference type="Proteomes" id="UP000000673"/>
    </source>
</evidence>
<dbReference type="AlphaFoldDB" id="W5JVR0"/>
<reference evidence="2" key="3">
    <citation type="journal article" date="2013" name="Nucleic Acids Res.">
        <title>The genome of Anopheles darlingi, the main neotropical malaria vector.</title>
        <authorList>
            <person name="Marinotti O."/>
            <person name="Cerqueira G.C."/>
            <person name="de Almeida L.G."/>
            <person name="Ferro M.I."/>
            <person name="Loreto E.L."/>
            <person name="Zaha A."/>
            <person name="Teixeira S.M."/>
            <person name="Wespiser A.R."/>
            <person name="Almeida E Silva A."/>
            <person name="Schlindwein A.D."/>
            <person name="Pacheco A.C."/>
            <person name="Silva A.L."/>
            <person name="Graveley B.R."/>
            <person name="Walenz B.P."/>
            <person name="Lima Bde A."/>
            <person name="Ribeiro C.A."/>
            <person name="Nunes-Silva C.G."/>
            <person name="de Carvalho C.R."/>
            <person name="Soares C.M."/>
            <person name="de Menezes C.B."/>
            <person name="Matiolli C."/>
            <person name="Caffrey D."/>
            <person name="Araujo D.A."/>
            <person name="de Oliveira D.M."/>
            <person name="Golenbock D."/>
            <person name="Grisard E.C."/>
            <person name="Fantinatti-Garboggini F."/>
            <person name="de Carvalho F.M."/>
            <person name="Barcellos F.G."/>
            <person name="Prosdocimi F."/>
            <person name="May G."/>
            <person name="Azevedo Junior G.M."/>
            <person name="Guimaraes G.M."/>
            <person name="Goldman G.H."/>
            <person name="Padilha I.Q."/>
            <person name="Batista Jda S."/>
            <person name="Ferro J.A."/>
            <person name="Ribeiro J.M."/>
            <person name="Fietto J.L."/>
            <person name="Dabbas K.M."/>
            <person name="Cerdeira L."/>
            <person name="Agnez-Lima L.F."/>
            <person name="Brocchi M."/>
            <person name="de Carvalho M.O."/>
            <person name="Teixeira Mde M."/>
            <person name="Diniz Maia Mde M."/>
            <person name="Goldman M.H."/>
            <person name="Cruz Schneider M.P."/>
            <person name="Felipe M.S."/>
            <person name="Hungria M."/>
            <person name="Nicolas M.F."/>
            <person name="Pereira M."/>
            <person name="Montes M.A."/>
            <person name="Cantao M.E."/>
            <person name="Vincentz M."/>
            <person name="Rafael M.S."/>
            <person name="Silverman N."/>
            <person name="Stoco P.H."/>
            <person name="Souza R.C."/>
            <person name="Vicentini R."/>
            <person name="Gazzinelli R.T."/>
            <person name="Neves Rde O."/>
            <person name="Silva R."/>
            <person name="Astolfi-Filho S."/>
            <person name="Maciel T.E."/>
            <person name="Urmenyi T.P."/>
            <person name="Tadei W.P."/>
            <person name="Camargo E.P."/>
            <person name="de Vasconcelos A.T."/>
        </authorList>
    </citation>
    <scope>NUCLEOTIDE SEQUENCE</scope>
</reference>
<keyword evidence="4" id="KW-1185">Reference proteome</keyword>
<feature type="compositionally biased region" description="Basic and acidic residues" evidence="1">
    <location>
        <begin position="82"/>
        <end position="102"/>
    </location>
</feature>
<reference evidence="2" key="2">
    <citation type="submission" date="2010-05" db="EMBL/GenBank/DDBJ databases">
        <authorList>
            <person name="Almeida L.G."/>
            <person name="Nicolas M.F."/>
            <person name="Souza R.C."/>
            <person name="Vasconcelos A.T.R."/>
        </authorList>
    </citation>
    <scope>NUCLEOTIDE SEQUENCE</scope>
</reference>
<feature type="region of interest" description="Disordered" evidence="1">
    <location>
        <begin position="47"/>
        <end position="126"/>
    </location>
</feature>
<accession>W5JVR0</accession>
<evidence type="ECO:0000256" key="1">
    <source>
        <dbReference type="SAM" id="MobiDB-lite"/>
    </source>
</evidence>
<proteinExistence type="predicted"/>
<evidence type="ECO:0000313" key="3">
    <source>
        <dbReference type="EnsemblMetazoa" id="ADAC001267-PA"/>
    </source>
</evidence>
<sequence length="141" mass="15680">MRGMLTIVRSAAQNSDCRQRAHANAESLPGTSLSSTTADFVRRYTYFRGRSRNGTEPNDRQQHPRSSSSSSCCCCCLNQSRTAERRGTSVAVDRDRDRESYKSTRNMPMSATIAPRASTNEHQAPDSIKLLQERDSVSCSV</sequence>
<reference evidence="2 4" key="1">
    <citation type="journal article" date="2010" name="BMC Genomics">
        <title>Combination of measures distinguishes pre-miRNAs from other stem-loops in the genome of the newly sequenced Anopheles darlingi.</title>
        <authorList>
            <person name="Mendes N.D."/>
            <person name="Freitas A.T."/>
            <person name="Vasconcelos A.T."/>
            <person name="Sagot M.F."/>
        </authorList>
    </citation>
    <scope>NUCLEOTIDE SEQUENCE</scope>
</reference>
<protein>
    <submittedName>
        <fullName evidence="2 3">Uncharacterized protein</fullName>
    </submittedName>
</protein>
<name>W5JVR0_ANODA</name>
<reference evidence="3" key="4">
    <citation type="submission" date="2015-06" db="UniProtKB">
        <authorList>
            <consortium name="EnsemblMetazoa"/>
        </authorList>
    </citation>
    <scope>IDENTIFICATION</scope>
</reference>
<dbReference type="EMBL" id="ADMH02000328">
    <property type="protein sequence ID" value="ETN66939.1"/>
    <property type="molecule type" value="Genomic_DNA"/>
</dbReference>
<evidence type="ECO:0000313" key="2">
    <source>
        <dbReference type="EMBL" id="ETN66939.1"/>
    </source>
</evidence>
<dbReference type="Proteomes" id="UP000000673">
    <property type="component" value="Unassembled WGS sequence"/>
</dbReference>
<dbReference type="HOGENOM" id="CLU_1826901_0_0_1"/>
<gene>
    <name evidence="2" type="ORF">AND_001267</name>
</gene>
<organism evidence="2">
    <name type="scientific">Anopheles darlingi</name>
    <name type="common">Mosquito</name>
    <dbReference type="NCBI Taxonomy" id="43151"/>
    <lineage>
        <taxon>Eukaryota</taxon>
        <taxon>Metazoa</taxon>
        <taxon>Ecdysozoa</taxon>
        <taxon>Arthropoda</taxon>
        <taxon>Hexapoda</taxon>
        <taxon>Insecta</taxon>
        <taxon>Pterygota</taxon>
        <taxon>Neoptera</taxon>
        <taxon>Endopterygota</taxon>
        <taxon>Diptera</taxon>
        <taxon>Nematocera</taxon>
        <taxon>Culicoidea</taxon>
        <taxon>Culicidae</taxon>
        <taxon>Anophelinae</taxon>
        <taxon>Anopheles</taxon>
    </lineage>
</organism>
<dbReference type="VEuPathDB" id="VectorBase:ADAC001267"/>
<dbReference type="EnsemblMetazoa" id="ADAC001267-RA">
    <property type="protein sequence ID" value="ADAC001267-PA"/>
    <property type="gene ID" value="ADAC001267"/>
</dbReference>